<accession>A0A4Z0NKS3</accession>
<evidence type="ECO:0000256" key="3">
    <source>
        <dbReference type="ARBA" id="ARBA00022692"/>
    </source>
</evidence>
<feature type="transmembrane region" description="Helical" evidence="6">
    <location>
        <begin position="253"/>
        <end position="275"/>
    </location>
</feature>
<dbReference type="CDD" id="cd06580">
    <property type="entry name" value="TM_PBP1_transp_TpRbsC_like"/>
    <property type="match status" value="1"/>
</dbReference>
<organism evidence="7 8">
    <name type="scientific">Methylobacterium nonmethylotrophicum</name>
    <dbReference type="NCBI Taxonomy" id="1141884"/>
    <lineage>
        <taxon>Bacteria</taxon>
        <taxon>Pseudomonadati</taxon>
        <taxon>Pseudomonadota</taxon>
        <taxon>Alphaproteobacteria</taxon>
        <taxon>Hyphomicrobiales</taxon>
        <taxon>Methylobacteriaceae</taxon>
        <taxon>Methylobacterium</taxon>
    </lineage>
</organism>
<feature type="transmembrane region" description="Helical" evidence="6">
    <location>
        <begin position="105"/>
        <end position="125"/>
    </location>
</feature>
<sequence>MSASPLPGPAAPAAPMSGRLRGEAAGALLAGLGAVFLALAVGAGLILATGRDPAAAYLALFGGALGSPDRIAFAFNKATPYVLTAVGVALCFRAKVINIGGEGQIALGGLAAAWVALSVPLPAGALVPACLAAGAAAGALWAGLAALIRLWRGVHEVLCTLLLNFIALLLVAEALKGDLGETGAGFPQSPLLPAGAWLPRLTGTMHLGIGLAAVAAVLGSVYLWRTTFGFRLRLVGASRAAAVYAGVSPARTLVSVMLIAGGLAGLAGGIEVLGVHRRLIEGFSNGLGFTAIGIALLAGASPLAALPAGLLFGLLEAGALAMQRQVGVPSSLVPIIQGLTMVFVLCALGLRARRGGA</sequence>
<dbReference type="GO" id="GO:0022857">
    <property type="term" value="F:transmembrane transporter activity"/>
    <property type="evidence" value="ECO:0007669"/>
    <property type="project" value="InterPro"/>
</dbReference>
<feature type="transmembrane region" description="Helical" evidence="6">
    <location>
        <begin position="131"/>
        <end position="150"/>
    </location>
</feature>
<protein>
    <submittedName>
        <fullName evidence="7">ABC transporter permease</fullName>
    </submittedName>
</protein>
<keyword evidence="2" id="KW-1003">Cell membrane</keyword>
<dbReference type="InterPro" id="IPR001851">
    <property type="entry name" value="ABC_transp_permease"/>
</dbReference>
<dbReference type="PANTHER" id="PTHR47089">
    <property type="entry name" value="ABC TRANSPORTER, PERMEASE PROTEIN"/>
    <property type="match status" value="1"/>
</dbReference>
<evidence type="ECO:0000256" key="4">
    <source>
        <dbReference type="ARBA" id="ARBA00022989"/>
    </source>
</evidence>
<reference evidence="7 8" key="1">
    <citation type="submission" date="2019-04" db="EMBL/GenBank/DDBJ databases">
        <authorList>
            <person name="Feng G."/>
            <person name="Zhu H."/>
        </authorList>
    </citation>
    <scope>NUCLEOTIDE SEQUENCE [LARGE SCALE GENOMIC DNA]</scope>
    <source>
        <strain evidence="7 8">6HR-1</strain>
    </source>
</reference>
<proteinExistence type="predicted"/>
<feature type="transmembrane region" description="Helical" evidence="6">
    <location>
        <begin position="287"/>
        <end position="312"/>
    </location>
</feature>
<evidence type="ECO:0000256" key="6">
    <source>
        <dbReference type="SAM" id="Phobius"/>
    </source>
</evidence>
<dbReference type="GO" id="GO:0005886">
    <property type="term" value="C:plasma membrane"/>
    <property type="evidence" value="ECO:0007669"/>
    <property type="project" value="UniProtKB-SubCell"/>
</dbReference>
<name>A0A4Z0NKS3_9HYPH</name>
<dbReference type="Proteomes" id="UP000297535">
    <property type="component" value="Unassembled WGS sequence"/>
</dbReference>
<dbReference type="PANTHER" id="PTHR47089:SF1">
    <property type="entry name" value="GUANOSINE ABC TRANSPORTER PERMEASE PROTEIN NUPP"/>
    <property type="match status" value="1"/>
</dbReference>
<evidence type="ECO:0000313" key="8">
    <source>
        <dbReference type="Proteomes" id="UP000297535"/>
    </source>
</evidence>
<feature type="transmembrane region" description="Helical" evidence="6">
    <location>
        <begin position="205"/>
        <end position="223"/>
    </location>
</feature>
<feature type="transmembrane region" description="Helical" evidence="6">
    <location>
        <begin position="157"/>
        <end position="175"/>
    </location>
</feature>
<keyword evidence="3 6" id="KW-0812">Transmembrane</keyword>
<dbReference type="AlphaFoldDB" id="A0A4Z0NKS3"/>
<dbReference type="Pfam" id="PF02653">
    <property type="entry name" value="BPD_transp_2"/>
    <property type="match status" value="1"/>
</dbReference>
<feature type="transmembrane region" description="Helical" evidence="6">
    <location>
        <begin position="24"/>
        <end position="48"/>
    </location>
</feature>
<keyword evidence="8" id="KW-1185">Reference proteome</keyword>
<evidence type="ECO:0000256" key="2">
    <source>
        <dbReference type="ARBA" id="ARBA00022475"/>
    </source>
</evidence>
<keyword evidence="4 6" id="KW-1133">Transmembrane helix</keyword>
<feature type="transmembrane region" description="Helical" evidence="6">
    <location>
        <begin position="332"/>
        <end position="350"/>
    </location>
</feature>
<keyword evidence="5 6" id="KW-0472">Membrane</keyword>
<comment type="caution">
    <text evidence="7">The sequence shown here is derived from an EMBL/GenBank/DDBJ whole genome shotgun (WGS) entry which is preliminary data.</text>
</comment>
<evidence type="ECO:0000313" key="7">
    <source>
        <dbReference type="EMBL" id="TGD96337.1"/>
    </source>
</evidence>
<dbReference type="RefSeq" id="WP_135417820.1">
    <property type="nucleotide sequence ID" value="NZ_SRLB01000020.1"/>
</dbReference>
<comment type="subcellular location">
    <subcellularLocation>
        <location evidence="1">Cell membrane</location>
        <topology evidence="1">Multi-pass membrane protein</topology>
    </subcellularLocation>
</comment>
<dbReference type="EMBL" id="SRLB01000020">
    <property type="protein sequence ID" value="TGD96337.1"/>
    <property type="molecule type" value="Genomic_DNA"/>
</dbReference>
<dbReference type="OrthoDB" id="9809785at2"/>
<evidence type="ECO:0000256" key="5">
    <source>
        <dbReference type="ARBA" id="ARBA00023136"/>
    </source>
</evidence>
<feature type="transmembrane region" description="Helical" evidence="6">
    <location>
        <begin position="81"/>
        <end position="98"/>
    </location>
</feature>
<gene>
    <name evidence="7" type="ORF">EU555_24430</name>
</gene>
<evidence type="ECO:0000256" key="1">
    <source>
        <dbReference type="ARBA" id="ARBA00004651"/>
    </source>
</evidence>